<dbReference type="InterPro" id="IPR000577">
    <property type="entry name" value="Carb_kinase_FGGY"/>
</dbReference>
<comment type="similarity">
    <text evidence="1 4">Belongs to the FGGY kinase family.</text>
</comment>
<keyword evidence="3 4" id="KW-0418">Kinase</keyword>
<sequence>MPKSSDCILGIDIGTSMAKAALYTVGGKLLIENSVSYSFTSSSKGCVEEDPETQWWKATIENIKKITKNKVAKGKRILGIGVSCTNALVCVDRDGKSIAPAIMQMDKRSQHEVKYISDKIGDEEVFSITGNRIAPGAFSLPSILWLKENRSSVFKGTYKFLSPSGFIVGKLTGKFSIDTTRACTTLLYDVRQKKWSVEILTGLGIPHEKLPDVYKSSEVVGETDDRASKVTGLKQGIPVISGAMNSVAAGIALNVKVRDEGFIILGTVGRLCRIVANQALLKKEFLNTLYSDDGKYLSVACMDGTGMSAELFAREFGTKPAGKNLFEELEKEAQKSLPCAGGLIYLPYLMGERSPVWDPYAKGVFFGISPSSTKGDFYRAMFEGIAYSLRTNLEVFEKDMVSDIRVLKIFESGLGKSRFLQQIISNVLKKEIVPCSVESPETFGISALAALGIGAIKNTEKFVKSGIKVGKPLKPDKENGKKYDNCFLMFNKLYDDLKGDFRIMYEIQ</sequence>
<evidence type="ECO:0008006" key="9">
    <source>
        <dbReference type="Google" id="ProtNLM"/>
    </source>
</evidence>
<dbReference type="Proteomes" id="UP000178082">
    <property type="component" value="Unassembled WGS sequence"/>
</dbReference>
<dbReference type="PANTHER" id="PTHR43095:SF2">
    <property type="entry name" value="GLUCONOKINASE"/>
    <property type="match status" value="1"/>
</dbReference>
<name>A0A1F7SJW0_9BACT</name>
<dbReference type="PROSITE" id="PS00445">
    <property type="entry name" value="FGGY_KINASES_2"/>
    <property type="match status" value="1"/>
</dbReference>
<dbReference type="Gene3D" id="3.30.420.40">
    <property type="match status" value="2"/>
</dbReference>
<evidence type="ECO:0000259" key="6">
    <source>
        <dbReference type="Pfam" id="PF02782"/>
    </source>
</evidence>
<dbReference type="InterPro" id="IPR043129">
    <property type="entry name" value="ATPase_NBD"/>
</dbReference>
<evidence type="ECO:0000313" key="8">
    <source>
        <dbReference type="Proteomes" id="UP000178082"/>
    </source>
</evidence>
<evidence type="ECO:0000256" key="4">
    <source>
        <dbReference type="RuleBase" id="RU003733"/>
    </source>
</evidence>
<dbReference type="PANTHER" id="PTHR43095">
    <property type="entry name" value="SUGAR KINASE"/>
    <property type="match status" value="1"/>
</dbReference>
<organism evidence="7 8">
    <name type="scientific">Candidatus Schekmanbacteria bacterium RIFCSPLOWO2_12_FULL_38_15</name>
    <dbReference type="NCBI Taxonomy" id="1817883"/>
    <lineage>
        <taxon>Bacteria</taxon>
        <taxon>Candidatus Schekmaniibacteriota</taxon>
    </lineage>
</organism>
<dbReference type="PIRSF" id="PIRSF000538">
    <property type="entry name" value="GlpK"/>
    <property type="match status" value="1"/>
</dbReference>
<dbReference type="GO" id="GO:0005975">
    <property type="term" value="P:carbohydrate metabolic process"/>
    <property type="evidence" value="ECO:0007669"/>
    <property type="project" value="InterPro"/>
</dbReference>
<comment type="caution">
    <text evidence="7">The sequence shown here is derived from an EMBL/GenBank/DDBJ whole genome shotgun (WGS) entry which is preliminary data.</text>
</comment>
<feature type="domain" description="Carbohydrate kinase FGGY N-terminal" evidence="5">
    <location>
        <begin position="8"/>
        <end position="249"/>
    </location>
</feature>
<feature type="domain" description="Carbohydrate kinase FGGY C-terminal" evidence="6">
    <location>
        <begin position="321"/>
        <end position="451"/>
    </location>
</feature>
<proteinExistence type="inferred from homology"/>
<dbReference type="InterPro" id="IPR050406">
    <property type="entry name" value="FGGY_Carb_Kinase"/>
</dbReference>
<dbReference type="CDD" id="cd07808">
    <property type="entry name" value="ASKHA_NBD_FGGY_EcXK-like"/>
    <property type="match status" value="1"/>
</dbReference>
<dbReference type="InterPro" id="IPR018483">
    <property type="entry name" value="Carb_kinase_FGGY_CS"/>
</dbReference>
<dbReference type="SUPFAM" id="SSF53067">
    <property type="entry name" value="Actin-like ATPase domain"/>
    <property type="match status" value="2"/>
</dbReference>
<evidence type="ECO:0000313" key="7">
    <source>
        <dbReference type="EMBL" id="OGL53507.1"/>
    </source>
</evidence>
<dbReference type="GO" id="GO:0016773">
    <property type="term" value="F:phosphotransferase activity, alcohol group as acceptor"/>
    <property type="evidence" value="ECO:0007669"/>
    <property type="project" value="InterPro"/>
</dbReference>
<evidence type="ECO:0000256" key="2">
    <source>
        <dbReference type="ARBA" id="ARBA00022679"/>
    </source>
</evidence>
<dbReference type="Pfam" id="PF00370">
    <property type="entry name" value="FGGY_N"/>
    <property type="match status" value="1"/>
</dbReference>
<dbReference type="STRING" id="1817883.A3G31_08405"/>
<keyword evidence="2 4" id="KW-0808">Transferase</keyword>
<dbReference type="Pfam" id="PF02782">
    <property type="entry name" value="FGGY_C"/>
    <property type="match status" value="1"/>
</dbReference>
<protein>
    <recommendedName>
        <fullName evidence="9">Carbohydrate kinase</fullName>
    </recommendedName>
</protein>
<accession>A0A1F7SJW0</accession>
<evidence type="ECO:0000256" key="1">
    <source>
        <dbReference type="ARBA" id="ARBA00009156"/>
    </source>
</evidence>
<dbReference type="EMBL" id="MGDI01000025">
    <property type="protein sequence ID" value="OGL53507.1"/>
    <property type="molecule type" value="Genomic_DNA"/>
</dbReference>
<dbReference type="InterPro" id="IPR018484">
    <property type="entry name" value="FGGY_N"/>
</dbReference>
<dbReference type="GO" id="GO:0016301">
    <property type="term" value="F:kinase activity"/>
    <property type="evidence" value="ECO:0007669"/>
    <property type="project" value="UniProtKB-KW"/>
</dbReference>
<evidence type="ECO:0000256" key="3">
    <source>
        <dbReference type="ARBA" id="ARBA00022777"/>
    </source>
</evidence>
<reference evidence="7 8" key="1">
    <citation type="journal article" date="2016" name="Nat. Commun.">
        <title>Thousands of microbial genomes shed light on interconnected biogeochemical processes in an aquifer system.</title>
        <authorList>
            <person name="Anantharaman K."/>
            <person name="Brown C.T."/>
            <person name="Hug L.A."/>
            <person name="Sharon I."/>
            <person name="Castelle C.J."/>
            <person name="Probst A.J."/>
            <person name="Thomas B.C."/>
            <person name="Singh A."/>
            <person name="Wilkins M.J."/>
            <person name="Karaoz U."/>
            <person name="Brodie E.L."/>
            <person name="Williams K.H."/>
            <person name="Hubbard S.S."/>
            <person name="Banfield J.F."/>
        </authorList>
    </citation>
    <scope>NUCLEOTIDE SEQUENCE [LARGE SCALE GENOMIC DNA]</scope>
</reference>
<gene>
    <name evidence="7" type="ORF">A3G31_08405</name>
</gene>
<evidence type="ECO:0000259" key="5">
    <source>
        <dbReference type="Pfam" id="PF00370"/>
    </source>
</evidence>
<dbReference type="InterPro" id="IPR018485">
    <property type="entry name" value="FGGY_C"/>
</dbReference>
<dbReference type="AlphaFoldDB" id="A0A1F7SJW0"/>